<dbReference type="PANTHER" id="PTHR12872:SF1">
    <property type="entry name" value="ALPHA-N-ACETYLGLUCOSAMINIDASE"/>
    <property type="match status" value="1"/>
</dbReference>
<dbReference type="GO" id="GO:0005975">
    <property type="term" value="P:carbohydrate metabolic process"/>
    <property type="evidence" value="ECO:0007669"/>
    <property type="project" value="UniProtKB-ARBA"/>
</dbReference>
<dbReference type="InterPro" id="IPR024732">
    <property type="entry name" value="NAGLU_C"/>
</dbReference>
<dbReference type="InterPro" id="IPR007781">
    <property type="entry name" value="NAGLU"/>
</dbReference>
<evidence type="ECO:0000259" key="4">
    <source>
        <dbReference type="Pfam" id="PF12971"/>
    </source>
</evidence>
<gene>
    <name evidence="6" type="ORF">Bcop_2052</name>
</gene>
<accession>F3ZSY5</accession>
<dbReference type="Pfam" id="PF12971">
    <property type="entry name" value="NAGLU_N"/>
    <property type="match status" value="1"/>
</dbReference>
<dbReference type="eggNOG" id="COG3669">
    <property type="taxonomic scope" value="Bacteria"/>
</dbReference>
<dbReference type="Gene3D" id="1.20.120.670">
    <property type="entry name" value="N-acetyl-b-d-glucoasminidase"/>
    <property type="match status" value="1"/>
</dbReference>
<feature type="signal peptide" evidence="2">
    <location>
        <begin position="1"/>
        <end position="23"/>
    </location>
</feature>
<feature type="domain" description="Alpha-N-acetylglucosaminidase C-terminal" evidence="5">
    <location>
        <begin position="480"/>
        <end position="715"/>
    </location>
</feature>
<keyword evidence="7" id="KW-1185">Reference proteome</keyword>
<protein>
    <submittedName>
        <fullName evidence="6">Alpha-N-acetylglucosaminidase</fullName>
        <ecNumber evidence="6">3.2.1.50</ecNumber>
    </submittedName>
</protein>
<evidence type="ECO:0000313" key="6">
    <source>
        <dbReference type="EMBL" id="EGJ72226.1"/>
    </source>
</evidence>
<evidence type="ECO:0000259" key="3">
    <source>
        <dbReference type="Pfam" id="PF05089"/>
    </source>
</evidence>
<dbReference type="PROSITE" id="PS51257">
    <property type="entry name" value="PROKAR_LIPOPROTEIN"/>
    <property type="match status" value="1"/>
</dbReference>
<proteinExistence type="predicted"/>
<dbReference type="PANTHER" id="PTHR12872">
    <property type="entry name" value="ALPHA-N-ACETYLGLUCOSAMINIDASE"/>
    <property type="match status" value="1"/>
</dbReference>
<keyword evidence="6" id="KW-0326">Glycosidase</keyword>
<keyword evidence="1 6" id="KW-0378">Hydrolase</keyword>
<evidence type="ECO:0000256" key="2">
    <source>
        <dbReference type="SAM" id="SignalP"/>
    </source>
</evidence>
<dbReference type="Gene3D" id="3.30.379.10">
    <property type="entry name" value="Chitobiase/beta-hexosaminidase domain 2-like"/>
    <property type="match status" value="1"/>
</dbReference>
<dbReference type="Pfam" id="PF12972">
    <property type="entry name" value="NAGLU_C"/>
    <property type="match status" value="1"/>
</dbReference>
<feature type="domain" description="Alpha-N-acetylglucosaminidase N-terminal" evidence="4">
    <location>
        <begin position="31"/>
        <end position="111"/>
    </location>
</feature>
<feature type="domain" description="Alpha-N-acetylglucosaminidase tim-barrel" evidence="3">
    <location>
        <begin position="125"/>
        <end position="471"/>
    </location>
</feature>
<dbReference type="InterPro" id="IPR024240">
    <property type="entry name" value="NAGLU_N"/>
</dbReference>
<dbReference type="EC" id="3.2.1.50" evidence="6"/>
<dbReference type="AlphaFoldDB" id="F3ZSY5"/>
<dbReference type="STRING" id="679937.Bcop_2052"/>
<dbReference type="Proteomes" id="UP000018439">
    <property type="component" value="Chromosome"/>
</dbReference>
<evidence type="ECO:0000259" key="5">
    <source>
        <dbReference type="Pfam" id="PF12972"/>
    </source>
</evidence>
<dbReference type="InterPro" id="IPR029018">
    <property type="entry name" value="Hex-like_dom2"/>
</dbReference>
<evidence type="ECO:0000313" key="7">
    <source>
        <dbReference type="Proteomes" id="UP000018439"/>
    </source>
</evidence>
<sequence>MKKHITYYFFIVALILISSCATNSETSEYIAAAKRVIERQIGKKVNEIHFESIEPIGGKETFDVVAKDGKLSIKGSSAVAICYGFHTYLKNACNSIKTWSGSHTEALDIWPEYELKNQVTPYDLRYFLNVCTFGYTTPFWDWNRWEKEIDWMAFRGVNMPLATVASEAIAERVWLKMGLTKEEVREFFTAPAHLPWHRMGNLNKWDGPLSDEWHTSQIELQHKILDRMRELEMKPIAPAFAGFVPMAFAEKHPDINFKHMRWGGFDPEYNAYVLPPDSPFFEEIGKLFIEEWENEFGSNTYYLSDSFNEMELPIDKDDTEGKYRLLRQYGESIYKSISAGNPEAIWVTQGWTFGYQHSFWDTTSLQALLSNVPNEKMIIIDLGNDYPKWVWNTEQTWKVQNGFYGKGWIFSYVPNFGGKTTMTGDMQMYATSSAEALASPNKGNLIGFGSAPEGLENNEVIYELLADMGWTSESINLDEWMQSYCLSRYGGYPENVQKAWELFRKTVYSNLYSYPRYTWQTVVEDTLRINKINTSDEFLIGVELFVSAVNELKDSELYVNDLIEFSSFYAAAKADKIYKEALILFERGNKKEARSLLNQSIQILLKVDKLLASHPIYRLEEWVKYARNSGSTVAEKDAFEANAKRLITTWGGIQDDYAARFWSGLIKDYYIPRMELNFSSERNSLRQWEENWVSTPWNNPTQPFDNPIEAALEIIDSCKSL</sequence>
<dbReference type="Pfam" id="PF05089">
    <property type="entry name" value="NAGLU"/>
    <property type="match status" value="1"/>
</dbReference>
<dbReference type="EMBL" id="CM001167">
    <property type="protein sequence ID" value="EGJ72226.1"/>
    <property type="molecule type" value="Genomic_DNA"/>
</dbReference>
<organism evidence="6 7">
    <name type="scientific">Bacteroides coprosuis DSM 18011</name>
    <dbReference type="NCBI Taxonomy" id="679937"/>
    <lineage>
        <taxon>Bacteria</taxon>
        <taxon>Pseudomonadati</taxon>
        <taxon>Bacteroidota</taxon>
        <taxon>Bacteroidia</taxon>
        <taxon>Bacteroidales</taxon>
        <taxon>Bacteroidaceae</taxon>
        <taxon>Bacteroides</taxon>
    </lineage>
</organism>
<evidence type="ECO:0000256" key="1">
    <source>
        <dbReference type="ARBA" id="ARBA00022801"/>
    </source>
</evidence>
<reference evidence="6 7" key="1">
    <citation type="journal article" date="2011" name="Stand. Genomic Sci.">
        <title>Non-contiguous finished genome sequence of Bacteroides coprosuis type strain (PC139).</title>
        <authorList>
            <person name="Land M."/>
            <person name="Held B."/>
            <person name="Gronow S."/>
            <person name="Abt B."/>
            <person name="Lucas S."/>
            <person name="Del Rio T.G."/>
            <person name="Nolan M."/>
            <person name="Tice H."/>
            <person name="Cheng J.F."/>
            <person name="Pitluck S."/>
            <person name="Liolios K."/>
            <person name="Pagani I."/>
            <person name="Ivanova N."/>
            <person name="Mavromatis K."/>
            <person name="Mikhailova N."/>
            <person name="Pati A."/>
            <person name="Tapia R."/>
            <person name="Han C."/>
            <person name="Goodwin L."/>
            <person name="Chen A."/>
            <person name="Palaniappan K."/>
            <person name="Hauser L."/>
            <person name="Brambilla E.M."/>
            <person name="Rohde M."/>
            <person name="Goker M."/>
            <person name="Detter J.C."/>
            <person name="Woyke T."/>
            <person name="Bristow J."/>
            <person name="Eisen J.A."/>
            <person name="Markowitz V."/>
            <person name="Hugenholtz P."/>
            <person name="Kyrpides N.C."/>
            <person name="Klenk H.P."/>
            <person name="Lapidus A."/>
        </authorList>
    </citation>
    <scope>NUCLEOTIDE SEQUENCE [LARGE SCALE GENOMIC DNA]</scope>
    <source>
        <strain evidence="6 7">DSM 18011</strain>
    </source>
</reference>
<name>F3ZSY5_9BACE</name>
<dbReference type="InterPro" id="IPR024733">
    <property type="entry name" value="NAGLU_tim-barrel"/>
</dbReference>
<dbReference type="OrthoDB" id="179563at2"/>
<dbReference type="Gene3D" id="3.20.20.80">
    <property type="entry name" value="Glycosidases"/>
    <property type="match status" value="1"/>
</dbReference>
<feature type="chain" id="PRO_5003309499" evidence="2">
    <location>
        <begin position="24"/>
        <end position="721"/>
    </location>
</feature>
<dbReference type="GO" id="GO:0004561">
    <property type="term" value="F:alpha-N-acetylglucosaminidase activity"/>
    <property type="evidence" value="ECO:0007669"/>
    <property type="project" value="UniProtKB-EC"/>
</dbReference>
<dbReference type="HOGENOM" id="CLU_011988_2_1_10"/>
<keyword evidence="2" id="KW-0732">Signal</keyword>